<feature type="domain" description="Transcriptional regulator LacI/GalR-like sensor" evidence="5">
    <location>
        <begin position="1"/>
        <end position="59"/>
    </location>
</feature>
<dbReference type="EMBL" id="LAXD01000006">
    <property type="protein sequence ID" value="KWW97194.1"/>
    <property type="molecule type" value="Genomic_DNA"/>
</dbReference>
<proteinExistence type="predicted"/>
<evidence type="ECO:0000256" key="4">
    <source>
        <dbReference type="SAM" id="MobiDB-lite"/>
    </source>
</evidence>
<evidence type="ECO:0000313" key="6">
    <source>
        <dbReference type="EMBL" id="KWW97194.1"/>
    </source>
</evidence>
<keyword evidence="2" id="KW-0238">DNA-binding</keyword>
<sequence>MGFDDVPIAALLTPRLTTVRQPAYDMGYRAATLLFDLLEGKSEGEPELFPTSLQIRESVAPPRRGRS</sequence>
<reference evidence="7" key="1">
    <citation type="submission" date="2015-04" db="EMBL/GenBank/DDBJ databases">
        <title>Physiological reanalysis, assessment of diazotrophy, and genome sequences of multiple isolates of Streptomyces thermoautotrophicus.</title>
        <authorList>
            <person name="MacKellar D.C."/>
            <person name="Lieber L."/>
            <person name="Norman J."/>
            <person name="Bolger A."/>
            <person name="Tobin C."/>
            <person name="Murray J.W."/>
            <person name="Chang R."/>
            <person name="Ford T."/>
            <person name="Nguyen P.Q."/>
            <person name="Woodward J."/>
            <person name="Permingeat H."/>
            <person name="Joshi N.S."/>
            <person name="Silver P.A."/>
            <person name="Usadel B."/>
            <person name="Rutherford A.W."/>
            <person name="Friesen M."/>
            <person name="Prell J."/>
        </authorList>
    </citation>
    <scope>NUCLEOTIDE SEQUENCE [LARGE SCALE GENOMIC DNA]</scope>
    <source>
        <strain evidence="7">H1</strain>
    </source>
</reference>
<accession>A0A132MH73</accession>
<dbReference type="Pfam" id="PF13377">
    <property type="entry name" value="Peripla_BP_3"/>
    <property type="match status" value="1"/>
</dbReference>
<keyword evidence="7" id="KW-1185">Reference proteome</keyword>
<feature type="region of interest" description="Disordered" evidence="4">
    <location>
        <begin position="44"/>
        <end position="67"/>
    </location>
</feature>
<evidence type="ECO:0000256" key="2">
    <source>
        <dbReference type="ARBA" id="ARBA00023125"/>
    </source>
</evidence>
<dbReference type="InterPro" id="IPR046335">
    <property type="entry name" value="LacI/GalR-like_sensor"/>
</dbReference>
<dbReference type="AlphaFoldDB" id="A0A132MH73"/>
<dbReference type="GO" id="GO:0000976">
    <property type="term" value="F:transcription cis-regulatory region binding"/>
    <property type="evidence" value="ECO:0007669"/>
    <property type="project" value="TreeGrafter"/>
</dbReference>
<organism evidence="6 7">
    <name type="scientific">Carbonactinospora thermoautotrophica</name>
    <dbReference type="NCBI Taxonomy" id="1469144"/>
    <lineage>
        <taxon>Bacteria</taxon>
        <taxon>Bacillati</taxon>
        <taxon>Actinomycetota</taxon>
        <taxon>Actinomycetes</taxon>
        <taxon>Kitasatosporales</taxon>
        <taxon>Carbonactinosporaceae</taxon>
        <taxon>Carbonactinospora</taxon>
    </lineage>
</organism>
<comment type="caution">
    <text evidence="6">The sequence shown here is derived from an EMBL/GenBank/DDBJ whole genome shotgun (WGS) entry which is preliminary data.</text>
</comment>
<keyword evidence="3" id="KW-0804">Transcription</keyword>
<dbReference type="PATRIC" id="fig|1469144.10.peg.4714"/>
<dbReference type="GO" id="GO:0003700">
    <property type="term" value="F:DNA-binding transcription factor activity"/>
    <property type="evidence" value="ECO:0007669"/>
    <property type="project" value="TreeGrafter"/>
</dbReference>
<dbReference type="PANTHER" id="PTHR30146">
    <property type="entry name" value="LACI-RELATED TRANSCRIPTIONAL REPRESSOR"/>
    <property type="match status" value="1"/>
</dbReference>
<dbReference type="SUPFAM" id="SSF53822">
    <property type="entry name" value="Periplasmic binding protein-like I"/>
    <property type="match status" value="1"/>
</dbReference>
<dbReference type="STRING" id="1469144.LI90_4454"/>
<evidence type="ECO:0000256" key="3">
    <source>
        <dbReference type="ARBA" id="ARBA00023163"/>
    </source>
</evidence>
<evidence type="ECO:0000313" key="7">
    <source>
        <dbReference type="Proteomes" id="UP000070188"/>
    </source>
</evidence>
<dbReference type="PANTHER" id="PTHR30146:SF109">
    <property type="entry name" value="HTH-TYPE TRANSCRIPTIONAL REGULATOR GALS"/>
    <property type="match status" value="1"/>
</dbReference>
<dbReference type="Gene3D" id="3.40.50.2300">
    <property type="match status" value="2"/>
</dbReference>
<gene>
    <name evidence="6" type="ORF">LI90_4454</name>
</gene>
<protein>
    <submittedName>
        <fullName evidence="6">Transcriptional regulator</fullName>
    </submittedName>
</protein>
<name>A0A132MH73_9ACTN</name>
<dbReference type="Proteomes" id="UP000070188">
    <property type="component" value="Unassembled WGS sequence"/>
</dbReference>
<keyword evidence="1" id="KW-0805">Transcription regulation</keyword>
<dbReference type="InterPro" id="IPR028082">
    <property type="entry name" value="Peripla_BP_I"/>
</dbReference>
<evidence type="ECO:0000256" key="1">
    <source>
        <dbReference type="ARBA" id="ARBA00023015"/>
    </source>
</evidence>
<evidence type="ECO:0000259" key="5">
    <source>
        <dbReference type="Pfam" id="PF13377"/>
    </source>
</evidence>